<dbReference type="CDD" id="cd02440">
    <property type="entry name" value="AdoMet_MTases"/>
    <property type="match status" value="1"/>
</dbReference>
<dbReference type="NCBIfam" id="TIGR00095">
    <property type="entry name" value="16S rRNA (guanine(966)-N(2))-methyltransferase RsmD"/>
    <property type="match status" value="1"/>
</dbReference>
<dbReference type="InterPro" id="IPR029063">
    <property type="entry name" value="SAM-dependent_MTases_sf"/>
</dbReference>
<dbReference type="Proteomes" id="UP000051886">
    <property type="component" value="Unassembled WGS sequence"/>
</dbReference>
<dbReference type="PANTHER" id="PTHR43542">
    <property type="entry name" value="METHYLTRANSFERASE"/>
    <property type="match status" value="1"/>
</dbReference>
<keyword evidence="2 3" id="KW-0808">Transferase</keyword>
<protein>
    <submittedName>
        <fullName evidence="3">Methyltransferase</fullName>
    </submittedName>
</protein>
<name>A0A0R2LHZ4_9LACO</name>
<dbReference type="GO" id="GO:0003676">
    <property type="term" value="F:nucleic acid binding"/>
    <property type="evidence" value="ECO:0007669"/>
    <property type="project" value="InterPro"/>
</dbReference>
<evidence type="ECO:0000256" key="1">
    <source>
        <dbReference type="ARBA" id="ARBA00022603"/>
    </source>
</evidence>
<comment type="caution">
    <text evidence="3">The sequence shown here is derived from an EMBL/GenBank/DDBJ whole genome shotgun (WGS) entry which is preliminary data.</text>
</comment>
<dbReference type="PROSITE" id="PS00092">
    <property type="entry name" value="N6_MTASE"/>
    <property type="match status" value="1"/>
</dbReference>
<accession>A0A0R2LHZ4</accession>
<gene>
    <name evidence="3" type="ORF">IV66_GL001275</name>
</gene>
<dbReference type="GO" id="GO:0031167">
    <property type="term" value="P:rRNA methylation"/>
    <property type="evidence" value="ECO:0007669"/>
    <property type="project" value="InterPro"/>
</dbReference>
<dbReference type="PATRIC" id="fig|449659.4.peg.1292"/>
<dbReference type="PANTHER" id="PTHR43542:SF1">
    <property type="entry name" value="METHYLTRANSFERASE"/>
    <property type="match status" value="1"/>
</dbReference>
<keyword evidence="1 3" id="KW-0489">Methyltransferase</keyword>
<dbReference type="Gene3D" id="3.40.50.150">
    <property type="entry name" value="Vaccinia Virus protein VP39"/>
    <property type="match status" value="1"/>
</dbReference>
<evidence type="ECO:0000313" key="3">
    <source>
        <dbReference type="EMBL" id="KRO01095.1"/>
    </source>
</evidence>
<dbReference type="Pfam" id="PF03602">
    <property type="entry name" value="Cons_hypoth95"/>
    <property type="match status" value="1"/>
</dbReference>
<reference evidence="3 4" key="1">
    <citation type="journal article" date="2015" name="Genome Announc.">
        <title>Expanding the biotechnology potential of lactobacilli through comparative genomics of 213 strains and associated genera.</title>
        <authorList>
            <person name="Sun Z."/>
            <person name="Harris H.M."/>
            <person name="McCann A."/>
            <person name="Guo C."/>
            <person name="Argimon S."/>
            <person name="Zhang W."/>
            <person name="Yang X."/>
            <person name="Jeffery I.B."/>
            <person name="Cooney J.C."/>
            <person name="Kagawa T.F."/>
            <person name="Liu W."/>
            <person name="Song Y."/>
            <person name="Salvetti E."/>
            <person name="Wrobel A."/>
            <person name="Rasinkangas P."/>
            <person name="Parkhill J."/>
            <person name="Rea M.C."/>
            <person name="O'Sullivan O."/>
            <person name="Ritari J."/>
            <person name="Douillard F.P."/>
            <person name="Paul Ross R."/>
            <person name="Yang R."/>
            <person name="Briner A.E."/>
            <person name="Felis G.E."/>
            <person name="de Vos W.M."/>
            <person name="Barrangou R."/>
            <person name="Klaenhammer T.R."/>
            <person name="Caufield P.W."/>
            <person name="Cui Y."/>
            <person name="Zhang H."/>
            <person name="O'Toole P.W."/>
        </authorList>
    </citation>
    <scope>NUCLEOTIDE SEQUENCE [LARGE SCALE GENOMIC DNA]</scope>
    <source>
        <strain evidence="3 4">NBRC 103219</strain>
    </source>
</reference>
<dbReference type="OrthoDB" id="9803017at2"/>
<dbReference type="InterPro" id="IPR004398">
    <property type="entry name" value="RNA_MeTrfase_RsmD"/>
</dbReference>
<sequence>MRVVAGNYKGRKLKAVSGTKTRPTTDKIKESMFNIIGPYFNGGNVLDVFAGSGALGIEAVSRGAKHAVLIDRSYQAIKTINDNVATTKDEQRFFVIKGDSFKILKVLAAKEEQFNYVFFDPPYREQKIVKMIQDLVKFHLVITGTVIVCETDQNAHLPSELSGFDLLKQVDYGITELTYYKFIGGED</sequence>
<dbReference type="GO" id="GO:0008168">
    <property type="term" value="F:methyltransferase activity"/>
    <property type="evidence" value="ECO:0007669"/>
    <property type="project" value="UniProtKB-KW"/>
</dbReference>
<dbReference type="SUPFAM" id="SSF53335">
    <property type="entry name" value="S-adenosyl-L-methionine-dependent methyltransferases"/>
    <property type="match status" value="1"/>
</dbReference>
<dbReference type="STRING" id="449659.IV66_GL001275"/>
<dbReference type="RefSeq" id="WP_017868271.1">
    <property type="nucleotide sequence ID" value="NZ_BJYB01000007.1"/>
</dbReference>
<keyword evidence="4" id="KW-1185">Reference proteome</keyword>
<dbReference type="PIRSF" id="PIRSF004553">
    <property type="entry name" value="CHP00095"/>
    <property type="match status" value="1"/>
</dbReference>
<dbReference type="InterPro" id="IPR002052">
    <property type="entry name" value="DNA_methylase_N6_adenine_CS"/>
</dbReference>
<dbReference type="AlphaFoldDB" id="A0A0R2LHZ4"/>
<evidence type="ECO:0000313" key="4">
    <source>
        <dbReference type="Proteomes" id="UP000051886"/>
    </source>
</evidence>
<evidence type="ECO:0000256" key="2">
    <source>
        <dbReference type="ARBA" id="ARBA00022679"/>
    </source>
</evidence>
<dbReference type="EMBL" id="JQCN01000017">
    <property type="protein sequence ID" value="KRO01095.1"/>
    <property type="molecule type" value="Genomic_DNA"/>
</dbReference>
<proteinExistence type="predicted"/>
<organism evidence="3 4">
    <name type="scientific">Ligilactobacillus pobuzihii</name>
    <dbReference type="NCBI Taxonomy" id="449659"/>
    <lineage>
        <taxon>Bacteria</taxon>
        <taxon>Bacillati</taxon>
        <taxon>Bacillota</taxon>
        <taxon>Bacilli</taxon>
        <taxon>Lactobacillales</taxon>
        <taxon>Lactobacillaceae</taxon>
        <taxon>Ligilactobacillus</taxon>
    </lineage>
</organism>